<dbReference type="Gene3D" id="3.40.50.1820">
    <property type="entry name" value="alpha/beta hydrolase"/>
    <property type="match status" value="1"/>
</dbReference>
<organism evidence="3 4">
    <name type="scientific">Stenotrophobium rhamnosiphilum</name>
    <dbReference type="NCBI Taxonomy" id="2029166"/>
    <lineage>
        <taxon>Bacteria</taxon>
        <taxon>Pseudomonadati</taxon>
        <taxon>Pseudomonadota</taxon>
        <taxon>Gammaproteobacteria</taxon>
        <taxon>Nevskiales</taxon>
        <taxon>Nevskiaceae</taxon>
        <taxon>Stenotrophobium</taxon>
    </lineage>
</organism>
<evidence type="ECO:0000259" key="2">
    <source>
        <dbReference type="Pfam" id="PF07859"/>
    </source>
</evidence>
<dbReference type="InterPro" id="IPR050300">
    <property type="entry name" value="GDXG_lipolytic_enzyme"/>
</dbReference>
<dbReference type="AlphaFoldDB" id="A0A2T5MCP2"/>
<dbReference type="InterPro" id="IPR029058">
    <property type="entry name" value="AB_hydrolase_fold"/>
</dbReference>
<dbReference type="Proteomes" id="UP000244248">
    <property type="component" value="Unassembled WGS sequence"/>
</dbReference>
<sequence length="317" mass="35186">MNYELKVVPVSTRSRIIMRLLKTFLRPWLSWLVRGSRDRIARFQLLTASNKCRNTYGLPMEYRVIGAPDGGIPGHFAGLPTDTYKNAILYIHGGAFILPASPDVQLRMMCKLCRDMDAVGFGVDYRLAPSSKFPAALDDCERAYRALLDLGFAANRIAIVGESAGGNLTLAVLQRIRKRGWPMPACAIPISPATDLGRSHGLPSRITRAKGDVLLPSKALHRVDVFYSGDHDASDPELSPLFADFRGFPPLYFLASDAELLRDDSVLCAGRAHEAGVDVKLDIWPTFPHAFPLFAQMFPEVIESQKDMVTFMKKHIP</sequence>
<dbReference type="Pfam" id="PF07859">
    <property type="entry name" value="Abhydrolase_3"/>
    <property type="match status" value="1"/>
</dbReference>
<feature type="domain" description="Alpha/beta hydrolase fold-3" evidence="2">
    <location>
        <begin position="88"/>
        <end position="292"/>
    </location>
</feature>
<dbReference type="OrthoDB" id="9806180at2"/>
<dbReference type="RefSeq" id="WP_107941279.1">
    <property type="nucleotide sequence ID" value="NZ_QANS01000006.1"/>
</dbReference>
<evidence type="ECO:0000313" key="4">
    <source>
        <dbReference type="Proteomes" id="UP000244248"/>
    </source>
</evidence>
<keyword evidence="4" id="KW-1185">Reference proteome</keyword>
<protein>
    <submittedName>
        <fullName evidence="3">Alpha/beta hydrolase</fullName>
    </submittedName>
</protein>
<proteinExistence type="predicted"/>
<evidence type="ECO:0000313" key="3">
    <source>
        <dbReference type="EMBL" id="PTU30335.1"/>
    </source>
</evidence>
<gene>
    <name evidence="3" type="ORF">CJD38_15430</name>
</gene>
<dbReference type="PANTHER" id="PTHR48081:SF8">
    <property type="entry name" value="ALPHA_BETA HYDROLASE FOLD-3 DOMAIN-CONTAINING PROTEIN-RELATED"/>
    <property type="match status" value="1"/>
</dbReference>
<keyword evidence="1 3" id="KW-0378">Hydrolase</keyword>
<dbReference type="PANTHER" id="PTHR48081">
    <property type="entry name" value="AB HYDROLASE SUPERFAMILY PROTEIN C4A8.06C"/>
    <property type="match status" value="1"/>
</dbReference>
<accession>A0A2T5MCP2</accession>
<comment type="caution">
    <text evidence="3">The sequence shown here is derived from an EMBL/GenBank/DDBJ whole genome shotgun (WGS) entry which is preliminary data.</text>
</comment>
<reference evidence="3 4" key="1">
    <citation type="submission" date="2018-04" db="EMBL/GenBank/DDBJ databases">
        <title>Novel species isolated from glacier.</title>
        <authorList>
            <person name="Liu Q."/>
            <person name="Xin Y.-H."/>
        </authorList>
    </citation>
    <scope>NUCLEOTIDE SEQUENCE [LARGE SCALE GENOMIC DNA]</scope>
    <source>
        <strain evidence="3 4">GT1R17</strain>
    </source>
</reference>
<dbReference type="GO" id="GO:0016787">
    <property type="term" value="F:hydrolase activity"/>
    <property type="evidence" value="ECO:0007669"/>
    <property type="project" value="UniProtKB-KW"/>
</dbReference>
<dbReference type="InterPro" id="IPR013094">
    <property type="entry name" value="AB_hydrolase_3"/>
</dbReference>
<dbReference type="EMBL" id="QANS01000006">
    <property type="protein sequence ID" value="PTU30335.1"/>
    <property type="molecule type" value="Genomic_DNA"/>
</dbReference>
<name>A0A2T5MCP2_9GAMM</name>
<dbReference type="SUPFAM" id="SSF53474">
    <property type="entry name" value="alpha/beta-Hydrolases"/>
    <property type="match status" value="1"/>
</dbReference>
<evidence type="ECO:0000256" key="1">
    <source>
        <dbReference type="ARBA" id="ARBA00022801"/>
    </source>
</evidence>